<evidence type="ECO:0000313" key="1">
    <source>
        <dbReference type="EMBL" id="KAI0032446.1"/>
    </source>
</evidence>
<reference evidence="1" key="2">
    <citation type="journal article" date="2022" name="New Phytol.">
        <title>Evolutionary transition to the ectomycorrhizal habit in the genomes of a hyperdiverse lineage of mushroom-forming fungi.</title>
        <authorList>
            <person name="Looney B."/>
            <person name="Miyauchi S."/>
            <person name="Morin E."/>
            <person name="Drula E."/>
            <person name="Courty P.E."/>
            <person name="Kohler A."/>
            <person name="Kuo A."/>
            <person name="LaButti K."/>
            <person name="Pangilinan J."/>
            <person name="Lipzen A."/>
            <person name="Riley R."/>
            <person name="Andreopoulos W."/>
            <person name="He G."/>
            <person name="Johnson J."/>
            <person name="Nolan M."/>
            <person name="Tritt A."/>
            <person name="Barry K.W."/>
            <person name="Grigoriev I.V."/>
            <person name="Nagy L.G."/>
            <person name="Hibbett D."/>
            <person name="Henrissat B."/>
            <person name="Matheny P.B."/>
            <person name="Labbe J."/>
            <person name="Martin F.M."/>
        </authorList>
    </citation>
    <scope>NUCLEOTIDE SEQUENCE</scope>
    <source>
        <strain evidence="1">EC-137</strain>
    </source>
</reference>
<reference evidence="1" key="1">
    <citation type="submission" date="2021-02" db="EMBL/GenBank/DDBJ databases">
        <authorList>
            <consortium name="DOE Joint Genome Institute"/>
            <person name="Ahrendt S."/>
            <person name="Looney B.P."/>
            <person name="Miyauchi S."/>
            <person name="Morin E."/>
            <person name="Drula E."/>
            <person name="Courty P.E."/>
            <person name="Chicoki N."/>
            <person name="Fauchery L."/>
            <person name="Kohler A."/>
            <person name="Kuo A."/>
            <person name="Labutti K."/>
            <person name="Pangilinan J."/>
            <person name="Lipzen A."/>
            <person name="Riley R."/>
            <person name="Andreopoulos W."/>
            <person name="He G."/>
            <person name="Johnson J."/>
            <person name="Barry K.W."/>
            <person name="Grigoriev I.V."/>
            <person name="Nagy L."/>
            <person name="Hibbett D."/>
            <person name="Henrissat B."/>
            <person name="Matheny P.B."/>
            <person name="Labbe J."/>
            <person name="Martin F."/>
        </authorList>
    </citation>
    <scope>NUCLEOTIDE SEQUENCE</scope>
    <source>
        <strain evidence="1">EC-137</strain>
    </source>
</reference>
<dbReference type="Proteomes" id="UP000814128">
    <property type="component" value="Unassembled WGS sequence"/>
</dbReference>
<accession>A0ACB8QM42</accession>
<gene>
    <name evidence="1" type="ORF">K488DRAFT_49945</name>
</gene>
<keyword evidence="2" id="KW-1185">Reference proteome</keyword>
<evidence type="ECO:0000313" key="2">
    <source>
        <dbReference type="Proteomes" id="UP000814128"/>
    </source>
</evidence>
<sequence length="184" mass="20027">MRFISAAVILTLAVSALGEFVCKDSKVVQKGTAGQNHEVIVEYVQCSNEDELRSVHETIRFARQATPANVCGNTCNTNCFPGQVGTGPNPYDCQIIANALLYDNQNVGSLFTTNPTNGTAVLTMQYSTCKALFVDQAGVALQYCRSDFSSLVEYLAFNCQAQQNAHGGNCVATDQRWFVQVQHV</sequence>
<name>A0ACB8QM42_9AGAM</name>
<comment type="caution">
    <text evidence="1">The sequence shown here is derived from an EMBL/GenBank/DDBJ whole genome shotgun (WGS) entry which is preliminary data.</text>
</comment>
<proteinExistence type="predicted"/>
<dbReference type="EMBL" id="MU273546">
    <property type="protein sequence ID" value="KAI0032446.1"/>
    <property type="molecule type" value="Genomic_DNA"/>
</dbReference>
<protein>
    <submittedName>
        <fullName evidence="1">Uncharacterized protein</fullName>
    </submittedName>
</protein>
<organism evidence="1 2">
    <name type="scientific">Vararia minispora EC-137</name>
    <dbReference type="NCBI Taxonomy" id="1314806"/>
    <lineage>
        <taxon>Eukaryota</taxon>
        <taxon>Fungi</taxon>
        <taxon>Dikarya</taxon>
        <taxon>Basidiomycota</taxon>
        <taxon>Agaricomycotina</taxon>
        <taxon>Agaricomycetes</taxon>
        <taxon>Russulales</taxon>
        <taxon>Lachnocladiaceae</taxon>
        <taxon>Vararia</taxon>
    </lineage>
</organism>